<evidence type="ECO:0000313" key="9">
    <source>
        <dbReference type="EMBL" id="QMW23898.1"/>
    </source>
</evidence>
<accession>A0A7G5IKK6</accession>
<dbReference type="Proteomes" id="UP000515292">
    <property type="component" value="Chromosome"/>
</dbReference>
<keyword evidence="4" id="KW-0067">ATP-binding</keyword>
<dbReference type="CDD" id="cd05401">
    <property type="entry name" value="NT_GlnE_GlnD_like"/>
    <property type="match status" value="2"/>
</dbReference>
<feature type="domain" description="PII-uridylyltransferase/Glutamine-synthetase adenylyltransferase" evidence="8">
    <location>
        <begin position="264"/>
        <end position="391"/>
    </location>
</feature>
<dbReference type="InterPro" id="IPR005190">
    <property type="entry name" value="GlnE_rpt_dom"/>
</dbReference>
<dbReference type="Gene3D" id="1.20.120.330">
    <property type="entry name" value="Nucleotidyltransferases domain 2"/>
    <property type="match status" value="2"/>
</dbReference>
<dbReference type="KEGG" id="sand:H3309_05340"/>
<keyword evidence="5" id="KW-0460">Magnesium</keyword>
<dbReference type="AlphaFoldDB" id="A0A7G5IKK6"/>
<evidence type="ECO:0000256" key="1">
    <source>
        <dbReference type="ARBA" id="ARBA00022679"/>
    </source>
</evidence>
<dbReference type="GO" id="GO:0047388">
    <property type="term" value="F:[glutamine synthetase]-adenylyl-L-tyrosine phosphorylase activity"/>
    <property type="evidence" value="ECO:0007669"/>
    <property type="project" value="UniProtKB-EC"/>
</dbReference>
<reference evidence="9 10" key="1">
    <citation type="submission" date="2020-07" db="EMBL/GenBank/DDBJ databases">
        <title>Complete genome sequence for Sandaracinobacter sp. M6.</title>
        <authorList>
            <person name="Tang Y."/>
            <person name="Liu Q."/>
            <person name="Guo Z."/>
            <person name="Lei P."/>
            <person name="Huang B."/>
        </authorList>
    </citation>
    <scope>NUCLEOTIDE SEQUENCE [LARGE SCALE GENOMIC DNA]</scope>
    <source>
        <strain evidence="9 10">M6</strain>
    </source>
</reference>
<dbReference type="InterPro" id="IPR013546">
    <property type="entry name" value="PII_UdlTrfase/GS_AdlTrfase"/>
</dbReference>
<dbReference type="SUPFAM" id="SSF81593">
    <property type="entry name" value="Nucleotidyltransferase substrate binding subunit/domain"/>
    <property type="match status" value="2"/>
</dbReference>
<feature type="domain" description="Glutamate-ammonia ligase adenylyltransferase repeated" evidence="7">
    <location>
        <begin position="12"/>
        <end position="229"/>
    </location>
</feature>
<evidence type="ECO:0000259" key="8">
    <source>
        <dbReference type="Pfam" id="PF08335"/>
    </source>
</evidence>
<proteinExistence type="predicted"/>
<dbReference type="GO" id="GO:0005524">
    <property type="term" value="F:ATP binding"/>
    <property type="evidence" value="ECO:0007669"/>
    <property type="project" value="UniProtKB-KW"/>
</dbReference>
<dbReference type="GO" id="GO:0008882">
    <property type="term" value="F:[glutamate-ammonia-ligase] adenylyltransferase activity"/>
    <property type="evidence" value="ECO:0007669"/>
    <property type="project" value="InterPro"/>
</dbReference>
<dbReference type="SUPFAM" id="SSF81301">
    <property type="entry name" value="Nucleotidyltransferase"/>
    <property type="match status" value="2"/>
</dbReference>
<evidence type="ECO:0000313" key="10">
    <source>
        <dbReference type="Proteomes" id="UP000515292"/>
    </source>
</evidence>
<dbReference type="PANTHER" id="PTHR30621">
    <property type="entry name" value="GLUTAMINE SYNTHETASE ADENYLYLTRANSFERASE"/>
    <property type="match status" value="1"/>
</dbReference>
<dbReference type="Gene3D" id="1.20.120.1510">
    <property type="match status" value="1"/>
</dbReference>
<name>A0A7G5IKK6_9SPHN</name>
<protein>
    <submittedName>
        <fullName evidence="9">Bifunctional [glutamine synthetase] adenylyltransferase/[glutamine synthetase]-adenylyl-L-tyrosine phosphorylase</fullName>
        <ecNumber evidence="9">2.7.7.89</ecNumber>
    </submittedName>
</protein>
<organism evidence="9 10">
    <name type="scientific">Sandaracinobacteroides saxicola</name>
    <dbReference type="NCBI Taxonomy" id="2759707"/>
    <lineage>
        <taxon>Bacteria</taxon>
        <taxon>Pseudomonadati</taxon>
        <taxon>Pseudomonadota</taxon>
        <taxon>Alphaproteobacteria</taxon>
        <taxon>Sphingomonadales</taxon>
        <taxon>Sphingosinicellaceae</taxon>
        <taxon>Sandaracinobacteroides</taxon>
    </lineage>
</organism>
<gene>
    <name evidence="9" type="ORF">H3309_05340</name>
</gene>
<dbReference type="NCBIfam" id="NF010706">
    <property type="entry name" value="PRK14108.1"/>
    <property type="match status" value="1"/>
</dbReference>
<dbReference type="InterPro" id="IPR043519">
    <property type="entry name" value="NT_sf"/>
</dbReference>
<evidence type="ECO:0000256" key="6">
    <source>
        <dbReference type="ARBA" id="ARBA00023268"/>
    </source>
</evidence>
<dbReference type="GO" id="GO:0005829">
    <property type="term" value="C:cytosol"/>
    <property type="evidence" value="ECO:0007669"/>
    <property type="project" value="TreeGrafter"/>
</dbReference>
<dbReference type="GO" id="GO:0000820">
    <property type="term" value="P:regulation of glutamine family amino acid metabolic process"/>
    <property type="evidence" value="ECO:0007669"/>
    <property type="project" value="TreeGrafter"/>
</dbReference>
<evidence type="ECO:0000259" key="7">
    <source>
        <dbReference type="Pfam" id="PF03710"/>
    </source>
</evidence>
<dbReference type="Pfam" id="PF03710">
    <property type="entry name" value="GlnE"/>
    <property type="match status" value="2"/>
</dbReference>
<keyword evidence="6" id="KW-0511">Multifunctional enzyme</keyword>
<keyword evidence="3" id="KW-0547">Nucleotide-binding</keyword>
<evidence type="ECO:0000256" key="2">
    <source>
        <dbReference type="ARBA" id="ARBA00022695"/>
    </source>
</evidence>
<evidence type="ECO:0000256" key="3">
    <source>
        <dbReference type="ARBA" id="ARBA00022741"/>
    </source>
</evidence>
<dbReference type="EC" id="2.7.7.89" evidence="9"/>
<keyword evidence="10" id="KW-1185">Reference proteome</keyword>
<evidence type="ECO:0000256" key="4">
    <source>
        <dbReference type="ARBA" id="ARBA00022840"/>
    </source>
</evidence>
<keyword evidence="1 9" id="KW-0808">Transferase</keyword>
<dbReference type="InterPro" id="IPR023057">
    <property type="entry name" value="GlnE"/>
</dbReference>
<dbReference type="PANTHER" id="PTHR30621:SF0">
    <property type="entry name" value="BIFUNCTIONAL GLUTAMINE SYNTHETASE ADENYLYLTRANSFERASE_ADENYLYL-REMOVING ENZYME"/>
    <property type="match status" value="1"/>
</dbReference>
<dbReference type="Gene3D" id="3.30.460.10">
    <property type="entry name" value="Beta Polymerase, domain 2"/>
    <property type="match status" value="2"/>
</dbReference>
<dbReference type="EMBL" id="CP059851">
    <property type="protein sequence ID" value="QMW23898.1"/>
    <property type="molecule type" value="Genomic_DNA"/>
</dbReference>
<sequence length="887" mass="94903">MSLPDAIHRANSHSPFLRGLIRRETALLDTLTTDGPEAALTTALARLDPAHPLPSVRHARAGVALTVALADLAGLWPLETVTAALTRFADSALDAAITAAFAERDSSPAGLAALALGKMGSHELNYSSDIDLIFIHDPDTLPRRPTEEPGEAAVRLVRRIAAILSERTADGYALRVDLRLRPDPDSTPASLALNAALHYYQSQALAWERLAFIRARAAAGDTALGRAFLTDIEPFVWRRTLDFSAIADIRDVSHRIRDHYSEGQKPGPGYDLKRGRGGIREIEFFAQIHQLIFGGRDDSLRAPATLDALPALAAAGRITSDDATTLADAYRRLRTLEHRLQMLDDAQTHSIPRLAAARAAVAGLAGAPHWRALESALLPLTRTVSRAYDRLVAEDGDRKPRLPHDSDALDRWLAKARLADPPLVRSLLAGWRAGRPRALRAPEARRSFEILLPTLLPAVARGKQGRAGLLRLDSFIRALPSGVQFWGLLSAHPPLVTLLARLLTATPLLADALARDPGLIDTLLDPPPPLPGPAEAQAELALATRNLDGEALLDRVRRWAAERRFLLGVRLLDAAIDPLDAAATLAAIADAAVLRLADAASARFAARHGRCAGCHLVILALGRWGGQALTAQSDLDLVLLFSGDFRRESDGPAPLSATAWFNRLGQRLIADLSVATAAGRLFDIDTRLRPSGAQGLLAVSLDSFAAYQSAEAESWEHMALTRARPLGADAAAVAAAQAMIDTIVAQPRDPATLPREAMAMRREIARHKPAAGPWDLKLMRGGLVDLEFIVQTRALLRGAPIPPQLDRAIAAVAPELADAHGVLMRLLVLLRLVMPAGDGAAPSAATGLLLARALGLPGFAAVKSALTLARQQVLAAWATTFQSGETA</sequence>
<dbReference type="RefSeq" id="WP_182297721.1">
    <property type="nucleotide sequence ID" value="NZ_CP059851.1"/>
</dbReference>
<keyword evidence="2 9" id="KW-0548">Nucleotidyltransferase</keyword>
<evidence type="ECO:0000256" key="5">
    <source>
        <dbReference type="ARBA" id="ARBA00022842"/>
    </source>
</evidence>
<feature type="domain" description="Glutamate-ammonia ligase adenylyltransferase repeated" evidence="7">
    <location>
        <begin position="498"/>
        <end position="736"/>
    </location>
</feature>
<dbReference type="Pfam" id="PF08335">
    <property type="entry name" value="GlnD_UR_UTase"/>
    <property type="match status" value="1"/>
</dbReference>